<gene>
    <name evidence="2" type="ORF">pdam_00009191</name>
</gene>
<feature type="region of interest" description="Disordered" evidence="1">
    <location>
        <begin position="14"/>
        <end position="40"/>
    </location>
</feature>
<feature type="compositionally biased region" description="Polar residues" evidence="1">
    <location>
        <begin position="31"/>
        <end position="40"/>
    </location>
</feature>
<feature type="non-terminal residue" evidence="2">
    <location>
        <position position="108"/>
    </location>
</feature>
<evidence type="ECO:0000313" key="2">
    <source>
        <dbReference type="EMBL" id="RMX44778.1"/>
    </source>
</evidence>
<dbReference type="AlphaFoldDB" id="A0A3M6TU00"/>
<organism evidence="2 3">
    <name type="scientific">Pocillopora damicornis</name>
    <name type="common">Cauliflower coral</name>
    <name type="synonym">Millepora damicornis</name>
    <dbReference type="NCBI Taxonomy" id="46731"/>
    <lineage>
        <taxon>Eukaryota</taxon>
        <taxon>Metazoa</taxon>
        <taxon>Cnidaria</taxon>
        <taxon>Anthozoa</taxon>
        <taxon>Hexacorallia</taxon>
        <taxon>Scleractinia</taxon>
        <taxon>Astrocoeniina</taxon>
        <taxon>Pocilloporidae</taxon>
        <taxon>Pocillopora</taxon>
    </lineage>
</organism>
<protein>
    <submittedName>
        <fullName evidence="2">Uncharacterized protein</fullName>
    </submittedName>
</protein>
<dbReference type="EMBL" id="RCHS01002956">
    <property type="protein sequence ID" value="RMX44778.1"/>
    <property type="molecule type" value="Genomic_DNA"/>
</dbReference>
<accession>A0A3M6TU00</accession>
<reference evidence="2 3" key="1">
    <citation type="journal article" date="2018" name="Sci. Rep.">
        <title>Comparative analysis of the Pocillopora damicornis genome highlights role of immune system in coral evolution.</title>
        <authorList>
            <person name="Cunning R."/>
            <person name="Bay R.A."/>
            <person name="Gillette P."/>
            <person name="Baker A.C."/>
            <person name="Traylor-Knowles N."/>
        </authorList>
    </citation>
    <scope>NUCLEOTIDE SEQUENCE [LARGE SCALE GENOMIC DNA]</scope>
    <source>
        <strain evidence="2">RSMAS</strain>
        <tissue evidence="2">Whole animal</tissue>
    </source>
</reference>
<comment type="caution">
    <text evidence="2">The sequence shown here is derived from an EMBL/GenBank/DDBJ whole genome shotgun (WGS) entry which is preliminary data.</text>
</comment>
<sequence length="108" mass="12112">MFTAKYKRYLDDHSVPVPKSTKLDRDKRSATRSNTASHLDSSVGLSTKLAVVLTESIASHNGETFARETEATICHYNGAFKDISCQEQKCVSSLYKDEKGMPFMNFKI</sequence>
<name>A0A3M6TU00_POCDA</name>
<evidence type="ECO:0000313" key="3">
    <source>
        <dbReference type="Proteomes" id="UP000275408"/>
    </source>
</evidence>
<proteinExistence type="predicted"/>
<evidence type="ECO:0000256" key="1">
    <source>
        <dbReference type="SAM" id="MobiDB-lite"/>
    </source>
</evidence>
<keyword evidence="3" id="KW-1185">Reference proteome</keyword>
<dbReference type="Proteomes" id="UP000275408">
    <property type="component" value="Unassembled WGS sequence"/>
</dbReference>